<name>A0A420Y591_9PEZI</name>
<dbReference type="OrthoDB" id="26838at2759"/>
<evidence type="ECO:0000259" key="2">
    <source>
        <dbReference type="Pfam" id="PF01612"/>
    </source>
</evidence>
<evidence type="ECO:0000256" key="1">
    <source>
        <dbReference type="SAM" id="MobiDB-lite"/>
    </source>
</evidence>
<reference evidence="3 4" key="1">
    <citation type="submission" date="2018-08" db="EMBL/GenBank/DDBJ databases">
        <title>Draft genome of the lignicolous fungus Coniochaeta pulveracea.</title>
        <authorList>
            <person name="Borstlap C.J."/>
            <person name="De Witt R.N."/>
            <person name="Botha A."/>
            <person name="Volschenk H."/>
        </authorList>
    </citation>
    <scope>NUCLEOTIDE SEQUENCE [LARGE SCALE GENOMIC DNA]</scope>
    <source>
        <strain evidence="3 4">CAB683</strain>
    </source>
</reference>
<protein>
    <recommendedName>
        <fullName evidence="2">3'-5' exonuclease domain-containing protein</fullName>
    </recommendedName>
</protein>
<feature type="domain" description="3'-5' exonuclease" evidence="2">
    <location>
        <begin position="198"/>
        <end position="405"/>
    </location>
</feature>
<dbReference type="GO" id="GO:0003676">
    <property type="term" value="F:nucleic acid binding"/>
    <property type="evidence" value="ECO:0007669"/>
    <property type="project" value="InterPro"/>
</dbReference>
<dbReference type="Proteomes" id="UP000275385">
    <property type="component" value="Unassembled WGS sequence"/>
</dbReference>
<dbReference type="PANTHER" id="PTHR43040:SF1">
    <property type="entry name" value="RIBONUCLEASE D"/>
    <property type="match status" value="1"/>
</dbReference>
<feature type="compositionally biased region" description="Acidic residues" evidence="1">
    <location>
        <begin position="42"/>
        <end position="70"/>
    </location>
</feature>
<organism evidence="3 4">
    <name type="scientific">Coniochaeta pulveracea</name>
    <dbReference type="NCBI Taxonomy" id="177199"/>
    <lineage>
        <taxon>Eukaryota</taxon>
        <taxon>Fungi</taxon>
        <taxon>Dikarya</taxon>
        <taxon>Ascomycota</taxon>
        <taxon>Pezizomycotina</taxon>
        <taxon>Sordariomycetes</taxon>
        <taxon>Sordariomycetidae</taxon>
        <taxon>Coniochaetales</taxon>
        <taxon>Coniochaetaceae</taxon>
        <taxon>Coniochaeta</taxon>
    </lineage>
</organism>
<dbReference type="SUPFAM" id="SSF53098">
    <property type="entry name" value="Ribonuclease H-like"/>
    <property type="match status" value="1"/>
</dbReference>
<dbReference type="PANTHER" id="PTHR43040">
    <property type="entry name" value="RIBONUCLEASE D"/>
    <property type="match status" value="1"/>
</dbReference>
<keyword evidence="4" id="KW-1185">Reference proteome</keyword>
<dbReference type="InterPro" id="IPR002562">
    <property type="entry name" value="3'-5'_exonuclease_dom"/>
</dbReference>
<dbReference type="InterPro" id="IPR036397">
    <property type="entry name" value="RNaseH_sf"/>
</dbReference>
<dbReference type="STRING" id="177199.A0A420Y591"/>
<dbReference type="GO" id="GO:0008408">
    <property type="term" value="F:3'-5' exonuclease activity"/>
    <property type="evidence" value="ECO:0007669"/>
    <property type="project" value="InterPro"/>
</dbReference>
<gene>
    <name evidence="3" type="ORF">DL546_006484</name>
</gene>
<evidence type="ECO:0000313" key="3">
    <source>
        <dbReference type="EMBL" id="RKU43056.1"/>
    </source>
</evidence>
<sequence length="519" mass="59138">MPHTSADSAPWEGDNVDQVSLSLFFLHVADTPEMCGGVMEENGTDETPGIDEQEQEPDETPEGDVEEYSTDETYWVEGYYDDDYPEHENHCYLNGTYNEVDGCWALEDGCIVKDEHYVTHEHGGARGWWNEEEQGWDLEDGCFVKKLWDYPPVDGPYSHKDWGYGIAQIRLPIPVDFTTAYVKPPESIILADSENTIQAMLRDIVSPAREDSRIIIDLEGNNLGSSGTLDLLILHIEHFNKTYLVDVVTLGKSAFEISIDHVQCTWDFWEPCTTKETITLKSVLESEEWPKLLWDCRTDSNALYFLSGVDLKGVEDVQLFENLQYTEDYDSRHPSKNYLLGLAKAIDRYAPIPSSEKNELAALKASFKGQYHIFGIRPLSDEAIRYAANDVKHLGPMLDVLARKLNAQEKFMIKIETARRLEHSHSEYFRGNGYAPTWSRYRGAPDLPVAGGGMLRCPCHGTCGERMMEIQQRLWKAEDRFLGKGYASGAMHRAQKELVEEARRERDEELLNRYNGYGA</sequence>
<dbReference type="EMBL" id="QVQW01000048">
    <property type="protein sequence ID" value="RKU43056.1"/>
    <property type="molecule type" value="Genomic_DNA"/>
</dbReference>
<dbReference type="InterPro" id="IPR012337">
    <property type="entry name" value="RNaseH-like_sf"/>
</dbReference>
<dbReference type="Pfam" id="PF01612">
    <property type="entry name" value="DNA_pol_A_exo1"/>
    <property type="match status" value="1"/>
</dbReference>
<feature type="region of interest" description="Disordered" evidence="1">
    <location>
        <begin position="35"/>
        <end position="71"/>
    </location>
</feature>
<evidence type="ECO:0000313" key="4">
    <source>
        <dbReference type="Proteomes" id="UP000275385"/>
    </source>
</evidence>
<dbReference type="GO" id="GO:0006139">
    <property type="term" value="P:nucleobase-containing compound metabolic process"/>
    <property type="evidence" value="ECO:0007669"/>
    <property type="project" value="InterPro"/>
</dbReference>
<dbReference type="Gene3D" id="3.30.420.10">
    <property type="entry name" value="Ribonuclease H-like superfamily/Ribonuclease H"/>
    <property type="match status" value="1"/>
</dbReference>
<comment type="caution">
    <text evidence="3">The sequence shown here is derived from an EMBL/GenBank/DDBJ whole genome shotgun (WGS) entry which is preliminary data.</text>
</comment>
<dbReference type="AlphaFoldDB" id="A0A420Y591"/>
<accession>A0A420Y591</accession>
<proteinExistence type="predicted"/>